<protein>
    <submittedName>
        <fullName evidence="2">Uncharacterized protein</fullName>
    </submittedName>
</protein>
<feature type="compositionally biased region" description="Basic and acidic residues" evidence="1">
    <location>
        <begin position="149"/>
        <end position="165"/>
    </location>
</feature>
<feature type="compositionally biased region" description="Basic and acidic residues" evidence="1">
    <location>
        <begin position="90"/>
        <end position="106"/>
    </location>
</feature>
<evidence type="ECO:0000313" key="2">
    <source>
        <dbReference type="EMBL" id="KAK8222724.1"/>
    </source>
</evidence>
<feature type="compositionally biased region" description="Polar residues" evidence="1">
    <location>
        <begin position="74"/>
        <end position="88"/>
    </location>
</feature>
<accession>A0ABR1Y9U1</accession>
<gene>
    <name evidence="2" type="ORF">HDK90DRAFT_529485</name>
</gene>
<comment type="caution">
    <text evidence="2">The sequence shown here is derived from an EMBL/GenBank/DDBJ whole genome shotgun (WGS) entry which is preliminary data.</text>
</comment>
<feature type="region of interest" description="Disordered" evidence="1">
    <location>
        <begin position="132"/>
        <end position="183"/>
    </location>
</feature>
<feature type="region of interest" description="Disordered" evidence="1">
    <location>
        <begin position="73"/>
        <end position="109"/>
    </location>
</feature>
<dbReference type="EMBL" id="JBBWRZ010000015">
    <property type="protein sequence ID" value="KAK8222724.1"/>
    <property type="molecule type" value="Genomic_DNA"/>
</dbReference>
<reference evidence="2 3" key="1">
    <citation type="submission" date="2024-04" db="EMBL/GenBank/DDBJ databases">
        <title>Phyllosticta paracitricarpa is synonymous to the EU quarantine fungus P. citricarpa based on phylogenomic analyses.</title>
        <authorList>
            <consortium name="Lawrence Berkeley National Laboratory"/>
            <person name="Van Ingen-Buijs V.A."/>
            <person name="Van Westerhoven A.C."/>
            <person name="Haridas S."/>
            <person name="Skiadas P."/>
            <person name="Martin F."/>
            <person name="Groenewald J.Z."/>
            <person name="Crous P.W."/>
            <person name="Seidl M.F."/>
        </authorList>
    </citation>
    <scope>NUCLEOTIDE SEQUENCE [LARGE SCALE GENOMIC DNA]</scope>
    <source>
        <strain evidence="2 3">CBS 123374</strain>
    </source>
</reference>
<evidence type="ECO:0000313" key="3">
    <source>
        <dbReference type="Proteomes" id="UP001492380"/>
    </source>
</evidence>
<organism evidence="2 3">
    <name type="scientific">Phyllosticta capitalensis</name>
    <dbReference type="NCBI Taxonomy" id="121624"/>
    <lineage>
        <taxon>Eukaryota</taxon>
        <taxon>Fungi</taxon>
        <taxon>Dikarya</taxon>
        <taxon>Ascomycota</taxon>
        <taxon>Pezizomycotina</taxon>
        <taxon>Dothideomycetes</taxon>
        <taxon>Dothideomycetes incertae sedis</taxon>
        <taxon>Botryosphaeriales</taxon>
        <taxon>Phyllostictaceae</taxon>
        <taxon>Phyllosticta</taxon>
    </lineage>
</organism>
<feature type="compositionally biased region" description="Acidic residues" evidence="1">
    <location>
        <begin position="166"/>
        <end position="183"/>
    </location>
</feature>
<dbReference type="Proteomes" id="UP001492380">
    <property type="component" value="Unassembled WGS sequence"/>
</dbReference>
<sequence>MADSTCFRTFPPLILKPTSRWILTSCFRVFGVFACVLALKDIKDTKDDYEQISEMMNGVLRRGHSPAHLKENQETIQHVSSTSKTGNASPEEKCEKPMTEATKPTEKPLQFVPFELPAKKHPVAAKWFAARKLDNTPTPKRKRPALLPGDRDSLFPLDKKSKTENEAEEVDNSLGDFEEPETI</sequence>
<evidence type="ECO:0000256" key="1">
    <source>
        <dbReference type="SAM" id="MobiDB-lite"/>
    </source>
</evidence>
<name>A0ABR1Y9U1_9PEZI</name>
<proteinExistence type="predicted"/>
<keyword evidence="3" id="KW-1185">Reference proteome</keyword>